<feature type="transmembrane region" description="Helical" evidence="1">
    <location>
        <begin position="106"/>
        <end position="127"/>
    </location>
</feature>
<comment type="caution">
    <text evidence="3">The sequence shown here is derived from an EMBL/GenBank/DDBJ whole genome shotgun (WGS) entry which is preliminary data.</text>
</comment>
<feature type="transmembrane region" description="Helical" evidence="1">
    <location>
        <begin position="12"/>
        <end position="28"/>
    </location>
</feature>
<accession>A0ABX4BM99</accession>
<feature type="domain" description="CAAX prenyl protease 2/Lysostaphin resistance protein A-like" evidence="2">
    <location>
        <begin position="109"/>
        <end position="202"/>
    </location>
</feature>
<dbReference type="InterPro" id="IPR003675">
    <property type="entry name" value="Rce1/LyrA-like_dom"/>
</dbReference>
<keyword evidence="1" id="KW-0472">Membrane</keyword>
<dbReference type="Proteomes" id="UP000198382">
    <property type="component" value="Unassembled WGS sequence"/>
</dbReference>
<dbReference type="Pfam" id="PF02517">
    <property type="entry name" value="Rce1-like"/>
    <property type="match status" value="1"/>
</dbReference>
<feature type="transmembrane region" description="Helical" evidence="1">
    <location>
        <begin position="72"/>
        <end position="94"/>
    </location>
</feature>
<reference evidence="3 4" key="1">
    <citation type="submission" date="2016-11" db="EMBL/GenBank/DDBJ databases">
        <title>Whole genomes of Flavobacteriaceae.</title>
        <authorList>
            <person name="Stine C."/>
            <person name="Li C."/>
            <person name="Tadesse D."/>
        </authorList>
    </citation>
    <scope>NUCLEOTIDE SEQUENCE [LARGE SCALE GENOMIC DNA]</scope>
    <source>
        <strain evidence="3 4">DSM 15937</strain>
    </source>
</reference>
<feature type="transmembrane region" description="Helical" evidence="1">
    <location>
        <begin position="34"/>
        <end position="51"/>
    </location>
</feature>
<keyword evidence="4" id="KW-1185">Reference proteome</keyword>
<feature type="transmembrane region" description="Helical" evidence="1">
    <location>
        <begin position="230"/>
        <end position="255"/>
    </location>
</feature>
<sequence>MKARLPKLKQLLIFACLIALSLFLSGLVDSQLFSFLPLGCILVILANWMMFKSEGLSLNYLGIDKSHKPVNKILMGFLLGICFVFFNLCIQVIIKGGNFQIHYSPNIKALSIALVTVLPTVIVQQFYIMGYGFYKAKQIGGSIFAVLLTSIVFMSMHDISGNMWNFPFQLSNYFFAILIFSNALNRSGSILLPIGLHWGNNFSNSYLITQNEMKTSFIFLADQNDYIKDYYQYFGLLILGIAVPLIIIVAVRILFKDKSQYI</sequence>
<evidence type="ECO:0000313" key="3">
    <source>
        <dbReference type="EMBL" id="OXA76712.1"/>
    </source>
</evidence>
<keyword evidence="1" id="KW-0812">Transmembrane</keyword>
<organism evidence="3 4">
    <name type="scientific">Flavobacterium frigidimaris</name>
    <dbReference type="NCBI Taxonomy" id="262320"/>
    <lineage>
        <taxon>Bacteria</taxon>
        <taxon>Pseudomonadati</taxon>
        <taxon>Bacteroidota</taxon>
        <taxon>Flavobacteriia</taxon>
        <taxon>Flavobacteriales</taxon>
        <taxon>Flavobacteriaceae</taxon>
        <taxon>Flavobacterium</taxon>
    </lineage>
</organism>
<protein>
    <recommendedName>
        <fullName evidence="2">CAAX prenyl protease 2/Lysostaphin resistance protein A-like domain-containing protein</fullName>
    </recommendedName>
</protein>
<evidence type="ECO:0000313" key="4">
    <source>
        <dbReference type="Proteomes" id="UP000198382"/>
    </source>
</evidence>
<proteinExistence type="predicted"/>
<dbReference type="RefSeq" id="WP_074663864.1">
    <property type="nucleotide sequence ID" value="NZ_MUGV01000034.1"/>
</dbReference>
<evidence type="ECO:0000256" key="1">
    <source>
        <dbReference type="SAM" id="Phobius"/>
    </source>
</evidence>
<dbReference type="EMBL" id="MUGV01000034">
    <property type="protein sequence ID" value="OXA76712.1"/>
    <property type="molecule type" value="Genomic_DNA"/>
</dbReference>
<keyword evidence="1" id="KW-1133">Transmembrane helix</keyword>
<name>A0ABX4BM99_FLAFR</name>
<evidence type="ECO:0000259" key="2">
    <source>
        <dbReference type="Pfam" id="PF02517"/>
    </source>
</evidence>
<feature type="transmembrane region" description="Helical" evidence="1">
    <location>
        <begin position="139"/>
        <end position="157"/>
    </location>
</feature>
<gene>
    <name evidence="3" type="ORF">B0A65_18130</name>
</gene>